<keyword evidence="3" id="KW-0288">FMN</keyword>
<proteinExistence type="inferred from homology"/>
<organism evidence="6 7">
    <name type="scientific">Flagellimonas marina</name>
    <dbReference type="NCBI Taxonomy" id="1775168"/>
    <lineage>
        <taxon>Bacteria</taxon>
        <taxon>Pseudomonadati</taxon>
        <taxon>Bacteroidota</taxon>
        <taxon>Flavobacteriia</taxon>
        <taxon>Flavobacteriales</taxon>
        <taxon>Flavobacteriaceae</taxon>
        <taxon>Flagellimonas</taxon>
    </lineage>
</organism>
<accession>A0ABV8PL70</accession>
<name>A0ABV8PL70_9FLAO</name>
<dbReference type="SUPFAM" id="SSF51412">
    <property type="entry name" value="Inosine monophosphate dehydrogenase (IMPDH)"/>
    <property type="match status" value="1"/>
</dbReference>
<evidence type="ECO:0000256" key="3">
    <source>
        <dbReference type="ARBA" id="ARBA00022643"/>
    </source>
</evidence>
<dbReference type="InterPro" id="IPR004136">
    <property type="entry name" value="NMO"/>
</dbReference>
<evidence type="ECO:0000256" key="5">
    <source>
        <dbReference type="ARBA" id="ARBA00023033"/>
    </source>
</evidence>
<keyword evidence="7" id="KW-1185">Reference proteome</keyword>
<keyword evidence="4 6" id="KW-0560">Oxidoreductase</keyword>
<evidence type="ECO:0000256" key="2">
    <source>
        <dbReference type="ARBA" id="ARBA00022630"/>
    </source>
</evidence>
<reference evidence="7" key="1">
    <citation type="journal article" date="2019" name="Int. J. Syst. Evol. Microbiol.">
        <title>The Global Catalogue of Microorganisms (GCM) 10K type strain sequencing project: providing services to taxonomists for standard genome sequencing and annotation.</title>
        <authorList>
            <consortium name="The Broad Institute Genomics Platform"/>
            <consortium name="The Broad Institute Genome Sequencing Center for Infectious Disease"/>
            <person name="Wu L."/>
            <person name="Ma J."/>
        </authorList>
    </citation>
    <scope>NUCLEOTIDE SEQUENCE [LARGE SCALE GENOMIC DNA]</scope>
    <source>
        <strain evidence="7">CGMCC 1.15774</strain>
    </source>
</reference>
<sequence length="328" mass="35345">MSQKAEFIKDLSLPAIAAPMFLISGPKLVVECCKNGIVGTFPALNQRTSEGFEEWLIQIKTELQQFEKETGKKAAPFGVNLIVHPTNPRLEADVKLCIKHKVPLVITSLGAVSMVVDAIHSYGGLVFHDIIKKRHAEKAAEAGVDGLILVSAGAGGHAGNINPMSLVTEVKKIFNKTIILSGCISTGRDIASAMQMGADLAYMGTRFINTEESKATDEYRKMIIEAGANDVVYTAAISGVHANFLAASLKAAGISEEDLKKDHKIDFGKELDTEAKAWKTIWSAGQGVTAIDDVLPVSELVDNLKNEFKAAIEEQAKLLETFPKNSLP</sequence>
<dbReference type="Proteomes" id="UP001595841">
    <property type="component" value="Unassembled WGS sequence"/>
</dbReference>
<evidence type="ECO:0000256" key="1">
    <source>
        <dbReference type="ARBA" id="ARBA00009881"/>
    </source>
</evidence>
<evidence type="ECO:0000256" key="4">
    <source>
        <dbReference type="ARBA" id="ARBA00023002"/>
    </source>
</evidence>
<dbReference type="EC" id="1.13.12.-" evidence="6"/>
<comment type="similarity">
    <text evidence="1">Belongs to the nitronate monooxygenase family. NMO class I subfamily.</text>
</comment>
<gene>
    <name evidence="6" type="ORF">ACFOWS_11840</name>
</gene>
<dbReference type="EMBL" id="JBHSCL010000007">
    <property type="protein sequence ID" value="MFC4220833.1"/>
    <property type="molecule type" value="Genomic_DNA"/>
</dbReference>
<protein>
    <submittedName>
        <fullName evidence="6">NAD(P)H-dependent flavin oxidoreductase</fullName>
        <ecNumber evidence="6">1.13.12.-</ecNumber>
    </submittedName>
</protein>
<dbReference type="PANTHER" id="PTHR42747:SF4">
    <property type="entry name" value="BLR1330 PROTEIN"/>
    <property type="match status" value="1"/>
</dbReference>
<evidence type="ECO:0000313" key="6">
    <source>
        <dbReference type="EMBL" id="MFC4220833.1"/>
    </source>
</evidence>
<dbReference type="GO" id="GO:0016491">
    <property type="term" value="F:oxidoreductase activity"/>
    <property type="evidence" value="ECO:0007669"/>
    <property type="project" value="UniProtKB-KW"/>
</dbReference>
<comment type="caution">
    <text evidence="6">The sequence shown here is derived from an EMBL/GenBank/DDBJ whole genome shotgun (WGS) entry which is preliminary data.</text>
</comment>
<dbReference type="Pfam" id="PF03060">
    <property type="entry name" value="NMO"/>
    <property type="match status" value="1"/>
</dbReference>
<dbReference type="Gene3D" id="3.20.20.70">
    <property type="entry name" value="Aldolase class I"/>
    <property type="match status" value="1"/>
</dbReference>
<keyword evidence="5" id="KW-0503">Monooxygenase</keyword>
<keyword evidence="2" id="KW-0285">Flavoprotein</keyword>
<evidence type="ECO:0000313" key="7">
    <source>
        <dbReference type="Proteomes" id="UP001595841"/>
    </source>
</evidence>
<dbReference type="RefSeq" id="WP_379764782.1">
    <property type="nucleotide sequence ID" value="NZ_JBHSCL010000007.1"/>
</dbReference>
<dbReference type="PANTHER" id="PTHR42747">
    <property type="entry name" value="NITRONATE MONOOXYGENASE-RELATED"/>
    <property type="match status" value="1"/>
</dbReference>
<dbReference type="InterPro" id="IPR013785">
    <property type="entry name" value="Aldolase_TIM"/>
</dbReference>
<dbReference type="CDD" id="cd04730">
    <property type="entry name" value="NPD_like"/>
    <property type="match status" value="1"/>
</dbReference>